<dbReference type="STRING" id="1802056.A2954_06885"/>
<dbReference type="Pfam" id="PF08843">
    <property type="entry name" value="AbiEii"/>
    <property type="match status" value="1"/>
</dbReference>
<organism evidence="1 2">
    <name type="scientific">Candidatus Roizmanbacteria bacterium RIFCSPLOWO2_01_FULL_37_12</name>
    <dbReference type="NCBI Taxonomy" id="1802056"/>
    <lineage>
        <taxon>Bacteria</taxon>
        <taxon>Candidatus Roizmaniibacteriota</taxon>
    </lineage>
</organism>
<evidence type="ECO:0000313" key="2">
    <source>
        <dbReference type="Proteomes" id="UP000177698"/>
    </source>
</evidence>
<reference evidence="1 2" key="1">
    <citation type="journal article" date="2016" name="Nat. Commun.">
        <title>Thousands of microbial genomes shed light on interconnected biogeochemical processes in an aquifer system.</title>
        <authorList>
            <person name="Anantharaman K."/>
            <person name="Brown C.T."/>
            <person name="Hug L.A."/>
            <person name="Sharon I."/>
            <person name="Castelle C.J."/>
            <person name="Probst A.J."/>
            <person name="Thomas B.C."/>
            <person name="Singh A."/>
            <person name="Wilkins M.J."/>
            <person name="Karaoz U."/>
            <person name="Brodie E.L."/>
            <person name="Williams K.H."/>
            <person name="Hubbard S.S."/>
            <person name="Banfield J.F."/>
        </authorList>
    </citation>
    <scope>NUCLEOTIDE SEQUENCE [LARGE SCALE GENOMIC DNA]</scope>
</reference>
<name>A0A1F7ID79_9BACT</name>
<dbReference type="InterPro" id="IPR014942">
    <property type="entry name" value="AbiEii"/>
</dbReference>
<comment type="caution">
    <text evidence="1">The sequence shown here is derived from an EMBL/GenBank/DDBJ whole genome shotgun (WGS) entry which is preliminary data.</text>
</comment>
<evidence type="ECO:0008006" key="3">
    <source>
        <dbReference type="Google" id="ProtNLM"/>
    </source>
</evidence>
<dbReference type="Proteomes" id="UP000177698">
    <property type="component" value="Unassembled WGS sequence"/>
</dbReference>
<dbReference type="AlphaFoldDB" id="A0A1F7ID79"/>
<proteinExistence type="predicted"/>
<accession>A0A1F7ID79</accession>
<evidence type="ECO:0000313" key="1">
    <source>
        <dbReference type="EMBL" id="OGK41316.1"/>
    </source>
</evidence>
<sequence>MSSIHLELLDQNQLKVFKILKALKKKAVLAGGTALALQLNHRYSFDFDLFQTKPIDSKVIHQLNRILDIKNNVFQSSDMVTLKLEEDVSFSLVYYWFNSLFPKIDAGSLYLFDYKDITLDKAHTIGRRNTWRDYFDLFYILKNKLYTLDEIRINAKKKFGNEFSFEHFLSQLTYYDDLKEFNLKFVDKSYTKEDIKEFLTSEVEKYSKKIIHS</sequence>
<protein>
    <recommendedName>
        <fullName evidence="3">Nucleotidyl transferase AbiEii toxin, Type IV TA system</fullName>
    </recommendedName>
</protein>
<dbReference type="EMBL" id="MGAG01000013">
    <property type="protein sequence ID" value="OGK41316.1"/>
    <property type="molecule type" value="Genomic_DNA"/>
</dbReference>
<gene>
    <name evidence="1" type="ORF">A2954_06885</name>
</gene>